<dbReference type="Proteomes" id="UP000217289">
    <property type="component" value="Chromosome"/>
</dbReference>
<protein>
    <submittedName>
        <fullName evidence="2">Wall-associated protein</fullName>
    </submittedName>
</protein>
<accession>A0A250I808</accession>
<feature type="region of interest" description="Disordered" evidence="1">
    <location>
        <begin position="68"/>
        <end position="87"/>
    </location>
</feature>
<proteinExistence type="predicted"/>
<evidence type="ECO:0000313" key="3">
    <source>
        <dbReference type="Proteomes" id="UP000217289"/>
    </source>
</evidence>
<dbReference type="RefSeq" id="WP_095976734.1">
    <property type="nucleotide sequence ID" value="NZ_CP022163.1"/>
</dbReference>
<dbReference type="AlphaFoldDB" id="A0A250I808"/>
<name>A0A250I808_9BACT</name>
<dbReference type="EMBL" id="CP022163">
    <property type="protein sequence ID" value="ATB28009.1"/>
    <property type="molecule type" value="Genomic_DNA"/>
</dbReference>
<organism evidence="2 3">
    <name type="scientific">Melittangium boletus DSM 14713</name>
    <dbReference type="NCBI Taxonomy" id="1294270"/>
    <lineage>
        <taxon>Bacteria</taxon>
        <taxon>Pseudomonadati</taxon>
        <taxon>Myxococcota</taxon>
        <taxon>Myxococcia</taxon>
        <taxon>Myxococcales</taxon>
        <taxon>Cystobacterineae</taxon>
        <taxon>Archangiaceae</taxon>
        <taxon>Melittangium</taxon>
    </lineage>
</organism>
<reference evidence="2 3" key="1">
    <citation type="submission" date="2017-06" db="EMBL/GenBank/DDBJ databases">
        <authorList>
            <person name="Kim H.J."/>
            <person name="Triplett B.A."/>
        </authorList>
    </citation>
    <scope>NUCLEOTIDE SEQUENCE [LARGE SCALE GENOMIC DNA]</scope>
    <source>
        <strain evidence="2 3">DSM 14713</strain>
    </source>
</reference>
<sequence>MLSILLLLLTQVPCAPNDLSLVCHCKQGMVSSCAVLRETDPKLADAVDKALTLARVAEEVGKAGEAIEAEAQASSDEPEPPDCKGQNHHVISRPIAKELDQHITLRGLYTARDPRFVTRAVDEPSHCGYQSWHREVDKEVISWLRRYRQATPKQFEAFLREIYSRPSMRVRFPRGF</sequence>
<gene>
    <name evidence="2" type="ORF">MEBOL_001454</name>
</gene>
<keyword evidence="3" id="KW-1185">Reference proteome</keyword>
<dbReference type="KEGG" id="mbd:MEBOL_001454"/>
<dbReference type="OrthoDB" id="5515951at2"/>
<evidence type="ECO:0000256" key="1">
    <source>
        <dbReference type="SAM" id="MobiDB-lite"/>
    </source>
</evidence>
<evidence type="ECO:0000313" key="2">
    <source>
        <dbReference type="EMBL" id="ATB28009.1"/>
    </source>
</evidence>